<dbReference type="Proteomes" id="UP000528286">
    <property type="component" value="Unassembled WGS sequence"/>
</dbReference>
<sequence>MNGRHVHWEQLVAWVPESELKRLEAMEVGYREAAEADRLFDICPVRQCRRKRQCQGPLATRPEKSLWPEDMPIELMTECLWRYPGEKWARLQQGLARIEEVLAQGRKGSLPGRELMADRIRRDRAERKAAKEA</sequence>
<name>A0A7W6NMD1_9HYPH</name>
<organism evidence="1 2">
    <name type="scientific">Gellertiella hungarica</name>
    <dbReference type="NCBI Taxonomy" id="1572859"/>
    <lineage>
        <taxon>Bacteria</taxon>
        <taxon>Pseudomonadati</taxon>
        <taxon>Pseudomonadota</taxon>
        <taxon>Alphaproteobacteria</taxon>
        <taxon>Hyphomicrobiales</taxon>
        <taxon>Rhizobiaceae</taxon>
        <taxon>Gellertiella</taxon>
    </lineage>
</organism>
<accession>A0A7W6NMD1</accession>
<dbReference type="RefSeq" id="WP_183368076.1">
    <property type="nucleotide sequence ID" value="NZ_JACIEZ010000012.1"/>
</dbReference>
<evidence type="ECO:0000313" key="1">
    <source>
        <dbReference type="EMBL" id="MBB4066818.1"/>
    </source>
</evidence>
<keyword evidence="2" id="KW-1185">Reference proteome</keyword>
<protein>
    <submittedName>
        <fullName evidence="1">Uncharacterized protein</fullName>
    </submittedName>
</protein>
<gene>
    <name evidence="1" type="ORF">GGR23_004045</name>
</gene>
<comment type="caution">
    <text evidence="1">The sequence shown here is derived from an EMBL/GenBank/DDBJ whole genome shotgun (WGS) entry which is preliminary data.</text>
</comment>
<dbReference type="AlphaFoldDB" id="A0A7W6NMD1"/>
<evidence type="ECO:0000313" key="2">
    <source>
        <dbReference type="Proteomes" id="UP000528286"/>
    </source>
</evidence>
<proteinExistence type="predicted"/>
<reference evidence="1 2" key="1">
    <citation type="submission" date="2020-08" db="EMBL/GenBank/DDBJ databases">
        <title>Genomic Encyclopedia of Type Strains, Phase IV (KMG-IV): sequencing the most valuable type-strain genomes for metagenomic binning, comparative biology and taxonomic classification.</title>
        <authorList>
            <person name="Goeker M."/>
        </authorList>
    </citation>
    <scope>NUCLEOTIDE SEQUENCE [LARGE SCALE GENOMIC DNA]</scope>
    <source>
        <strain evidence="1 2">DSM 29853</strain>
    </source>
</reference>
<dbReference type="EMBL" id="JACIEZ010000012">
    <property type="protein sequence ID" value="MBB4066818.1"/>
    <property type="molecule type" value="Genomic_DNA"/>
</dbReference>